<evidence type="ECO:0000256" key="5">
    <source>
        <dbReference type="ARBA" id="ARBA00022801"/>
    </source>
</evidence>
<evidence type="ECO:0000256" key="4">
    <source>
        <dbReference type="ARBA" id="ARBA00022786"/>
    </source>
</evidence>
<evidence type="ECO:0000256" key="6">
    <source>
        <dbReference type="ARBA" id="ARBA00022807"/>
    </source>
</evidence>
<dbReference type="EMBL" id="CAMXCT020000145">
    <property type="protein sequence ID" value="CAL1127968.1"/>
    <property type="molecule type" value="Genomic_DNA"/>
</dbReference>
<keyword evidence="5 8" id="KW-0378">Hydrolase</keyword>
<dbReference type="EC" id="3.4.19.12" evidence="2"/>
<evidence type="ECO:0000256" key="3">
    <source>
        <dbReference type="ARBA" id="ARBA00022670"/>
    </source>
</evidence>
<comment type="caution">
    <text evidence="7">The sequence shown here is derived from an EMBL/GenBank/DDBJ whole genome shotgun (WGS) entry which is preliminary data.</text>
</comment>
<dbReference type="InterPro" id="IPR051346">
    <property type="entry name" value="OTU_Deubiquitinase"/>
</dbReference>
<dbReference type="GO" id="GO:0004843">
    <property type="term" value="F:cysteine-type deubiquitinase activity"/>
    <property type="evidence" value="ECO:0007669"/>
    <property type="project" value="UniProtKB-EC"/>
</dbReference>
<reference evidence="7" key="1">
    <citation type="submission" date="2022-10" db="EMBL/GenBank/DDBJ databases">
        <authorList>
            <person name="Chen Y."/>
            <person name="Dougan E. K."/>
            <person name="Chan C."/>
            <person name="Rhodes N."/>
            <person name="Thang M."/>
        </authorList>
    </citation>
    <scope>NUCLEOTIDE SEQUENCE</scope>
</reference>
<gene>
    <name evidence="7" type="ORF">C1SCF055_LOCUS2981</name>
</gene>
<evidence type="ECO:0000256" key="2">
    <source>
        <dbReference type="ARBA" id="ARBA00012759"/>
    </source>
</evidence>
<evidence type="ECO:0000256" key="1">
    <source>
        <dbReference type="ARBA" id="ARBA00000707"/>
    </source>
</evidence>
<evidence type="ECO:0000313" key="8">
    <source>
        <dbReference type="EMBL" id="CAL4761905.1"/>
    </source>
</evidence>
<protein>
    <recommendedName>
        <fullName evidence="2">ubiquitinyl hydrolase 1</fullName>
        <ecNumber evidence="2">3.4.19.12</ecNumber>
    </recommendedName>
</protein>
<name>A0A9P1BJK0_9DINO</name>
<dbReference type="GO" id="GO:0071947">
    <property type="term" value="P:protein deubiquitination involved in ubiquitin-dependent protein catabolic process"/>
    <property type="evidence" value="ECO:0007669"/>
    <property type="project" value="TreeGrafter"/>
</dbReference>
<dbReference type="PANTHER" id="PTHR13367:SF28">
    <property type="entry name" value="UBIQUITIN THIOESTERASE ZRANB1"/>
    <property type="match status" value="1"/>
</dbReference>
<dbReference type="OrthoDB" id="428980at2759"/>
<dbReference type="AlphaFoldDB" id="A0A9P1BJK0"/>
<keyword evidence="4" id="KW-0833">Ubl conjugation pathway</keyword>
<keyword evidence="9" id="KW-1185">Reference proteome</keyword>
<evidence type="ECO:0000313" key="9">
    <source>
        <dbReference type="Proteomes" id="UP001152797"/>
    </source>
</evidence>
<accession>A0A9P1BJK0</accession>
<proteinExistence type="predicted"/>
<dbReference type="EMBL" id="CAMXCT030000145">
    <property type="protein sequence ID" value="CAL4761905.1"/>
    <property type="molecule type" value="Genomic_DNA"/>
</dbReference>
<dbReference type="GO" id="GO:0070530">
    <property type="term" value="F:K63-linked polyubiquitin modification-dependent protein binding"/>
    <property type="evidence" value="ECO:0007669"/>
    <property type="project" value="TreeGrafter"/>
</dbReference>
<keyword evidence="3" id="KW-0645">Protease</keyword>
<dbReference type="GO" id="GO:0005737">
    <property type="term" value="C:cytoplasm"/>
    <property type="evidence" value="ECO:0007669"/>
    <property type="project" value="TreeGrafter"/>
</dbReference>
<keyword evidence="6" id="KW-0788">Thiol protease</keyword>
<dbReference type="Proteomes" id="UP001152797">
    <property type="component" value="Unassembled WGS sequence"/>
</dbReference>
<dbReference type="EMBL" id="CAMXCT010000145">
    <property type="protein sequence ID" value="CAI3974593.1"/>
    <property type="molecule type" value="Genomic_DNA"/>
</dbReference>
<evidence type="ECO:0000313" key="7">
    <source>
        <dbReference type="EMBL" id="CAI3974593.1"/>
    </source>
</evidence>
<sequence>MSNLEVAQYLLQHGLEGLDGVLFLNERNERVDLAGATVVLERDSMKIIELAQCGLSPEQRFTFYDHVHTTGMDVKQPLLCTAALTLSKDMTLRDYAQGAYRMRGIGRGQRIEVLLTPEVRSLMT</sequence>
<organism evidence="7">
    <name type="scientific">Cladocopium goreaui</name>
    <dbReference type="NCBI Taxonomy" id="2562237"/>
    <lineage>
        <taxon>Eukaryota</taxon>
        <taxon>Sar</taxon>
        <taxon>Alveolata</taxon>
        <taxon>Dinophyceae</taxon>
        <taxon>Suessiales</taxon>
        <taxon>Symbiodiniaceae</taxon>
        <taxon>Cladocopium</taxon>
    </lineage>
</organism>
<feature type="non-terminal residue" evidence="7">
    <location>
        <position position="1"/>
    </location>
</feature>
<reference evidence="8 9" key="2">
    <citation type="submission" date="2024-05" db="EMBL/GenBank/DDBJ databases">
        <authorList>
            <person name="Chen Y."/>
            <person name="Shah S."/>
            <person name="Dougan E. K."/>
            <person name="Thang M."/>
            <person name="Chan C."/>
        </authorList>
    </citation>
    <scope>NUCLEOTIDE SEQUENCE [LARGE SCALE GENOMIC DNA]</scope>
</reference>
<dbReference type="PANTHER" id="PTHR13367">
    <property type="entry name" value="UBIQUITIN THIOESTERASE"/>
    <property type="match status" value="1"/>
</dbReference>
<dbReference type="GO" id="GO:0005634">
    <property type="term" value="C:nucleus"/>
    <property type="evidence" value="ECO:0007669"/>
    <property type="project" value="TreeGrafter"/>
</dbReference>
<comment type="catalytic activity">
    <reaction evidence="1">
        <text>Thiol-dependent hydrolysis of ester, thioester, amide, peptide and isopeptide bonds formed by the C-terminal Gly of ubiquitin (a 76-residue protein attached to proteins as an intracellular targeting signal).</text>
        <dbReference type="EC" id="3.4.19.12"/>
    </reaction>
</comment>